<name>A0A388T6H0_9BACT</name>
<organism evidence="1 2">
    <name type="scientific">Candidatus Termititenax spirochaetophilus</name>
    <dbReference type="NCBI Taxonomy" id="2218522"/>
    <lineage>
        <taxon>Bacteria</taxon>
        <taxon>Bacillati</taxon>
        <taxon>Candidatus Margulisiibacteriota</taxon>
        <taxon>Candidatus Termititenacia</taxon>
        <taxon>Candidatus Termititenacales</taxon>
        <taxon>Candidatus Termititenacaceae</taxon>
        <taxon>Candidatus Termititenax</taxon>
    </lineage>
</organism>
<comment type="caution">
    <text evidence="1">The sequence shown here is derived from an EMBL/GenBank/DDBJ whole genome shotgun (WGS) entry which is preliminary data.</text>
</comment>
<reference evidence="1 2" key="1">
    <citation type="journal article" date="2019" name="ISME J.">
        <title>Genome analyses of uncultured TG2/ZB3 bacteria in 'Margulisbacteria' specifically attached to ectosymbiotic spirochetes of protists in the termite gut.</title>
        <authorList>
            <person name="Utami Y.D."/>
            <person name="Kuwahara H."/>
            <person name="Igai K."/>
            <person name="Murakami T."/>
            <person name="Sugaya K."/>
            <person name="Morikawa T."/>
            <person name="Nagura Y."/>
            <person name="Yuki M."/>
            <person name="Deevong P."/>
            <person name="Inoue T."/>
            <person name="Kihara K."/>
            <person name="Lo N."/>
            <person name="Yamada A."/>
            <person name="Ohkuma M."/>
            <person name="Hongoh Y."/>
        </authorList>
    </citation>
    <scope>NUCLEOTIDE SEQUENCE [LARGE SCALE GENOMIC DNA]</scope>
    <source>
        <strain evidence="1">HsPyr-01</strain>
    </source>
</reference>
<proteinExistence type="predicted"/>
<dbReference type="Proteomes" id="UP000276170">
    <property type="component" value="Unassembled WGS sequence"/>
</dbReference>
<keyword evidence="2" id="KW-1185">Reference proteome</keyword>
<accession>A0A388T6H0</accession>
<evidence type="ECO:0000313" key="2">
    <source>
        <dbReference type="Proteomes" id="UP000276170"/>
    </source>
</evidence>
<sequence>MFLISNGGFFRRQIDGDQVYAVQFADNFLNTLGTGGAGHTSNIENGFHYMILGE</sequence>
<evidence type="ECO:0000313" key="1">
    <source>
        <dbReference type="EMBL" id="GBR72295.1"/>
    </source>
</evidence>
<dbReference type="AlphaFoldDB" id="A0A388T6H0"/>
<protein>
    <submittedName>
        <fullName evidence="1">Uncharacterized protein</fullName>
    </submittedName>
</protein>
<dbReference type="EMBL" id="BGZM01000002">
    <property type="protein sequence ID" value="GBR72295.1"/>
    <property type="molecule type" value="Genomic_DNA"/>
</dbReference>
<gene>
    <name evidence="1" type="ORF">HP1_038</name>
</gene>